<name>A0AAV7IX83_COTGL</name>
<dbReference type="EMBL" id="JAHXZJ010000374">
    <property type="protein sequence ID" value="KAH0560374.1"/>
    <property type="molecule type" value="Genomic_DNA"/>
</dbReference>
<accession>A0AAV7IX83</accession>
<sequence length="94" mass="10583">MKRTNVSHLFVRAAVSSCWRSLLARPPPNIRPARSATAPAARLVLEKKPYASKPLALSKLPIAELHRITYSNTEHRVTRSSTRLVPTRTECKPR</sequence>
<proteinExistence type="predicted"/>
<comment type="caution">
    <text evidence="1">The sequence shown here is derived from an EMBL/GenBank/DDBJ whole genome shotgun (WGS) entry which is preliminary data.</text>
</comment>
<gene>
    <name evidence="1" type="ORF">KQX54_003981</name>
</gene>
<dbReference type="Proteomes" id="UP000826195">
    <property type="component" value="Unassembled WGS sequence"/>
</dbReference>
<evidence type="ECO:0000313" key="2">
    <source>
        <dbReference type="Proteomes" id="UP000826195"/>
    </source>
</evidence>
<dbReference type="AlphaFoldDB" id="A0AAV7IX83"/>
<organism evidence="1 2">
    <name type="scientific">Cotesia glomerata</name>
    <name type="common">Lepidopteran parasitic wasp</name>
    <name type="synonym">Apanteles glomeratus</name>
    <dbReference type="NCBI Taxonomy" id="32391"/>
    <lineage>
        <taxon>Eukaryota</taxon>
        <taxon>Metazoa</taxon>
        <taxon>Ecdysozoa</taxon>
        <taxon>Arthropoda</taxon>
        <taxon>Hexapoda</taxon>
        <taxon>Insecta</taxon>
        <taxon>Pterygota</taxon>
        <taxon>Neoptera</taxon>
        <taxon>Endopterygota</taxon>
        <taxon>Hymenoptera</taxon>
        <taxon>Apocrita</taxon>
        <taxon>Ichneumonoidea</taxon>
        <taxon>Braconidae</taxon>
        <taxon>Microgastrinae</taxon>
        <taxon>Cotesia</taxon>
    </lineage>
</organism>
<evidence type="ECO:0008006" key="3">
    <source>
        <dbReference type="Google" id="ProtNLM"/>
    </source>
</evidence>
<keyword evidence="2" id="KW-1185">Reference proteome</keyword>
<evidence type="ECO:0000313" key="1">
    <source>
        <dbReference type="EMBL" id="KAH0560374.1"/>
    </source>
</evidence>
<reference evidence="1 2" key="1">
    <citation type="journal article" date="2021" name="J. Hered.">
        <title>A chromosome-level genome assembly of the parasitoid wasp, Cotesia glomerata (Hymenoptera: Braconidae).</title>
        <authorList>
            <person name="Pinto B.J."/>
            <person name="Weis J.J."/>
            <person name="Gamble T."/>
            <person name="Ode P.J."/>
            <person name="Paul R."/>
            <person name="Zaspel J.M."/>
        </authorList>
    </citation>
    <scope>NUCLEOTIDE SEQUENCE [LARGE SCALE GENOMIC DNA]</scope>
    <source>
        <strain evidence="1">CgM1</strain>
    </source>
</reference>
<protein>
    <recommendedName>
        <fullName evidence="3">Secreted protein</fullName>
    </recommendedName>
</protein>